<evidence type="ECO:0000313" key="2">
    <source>
        <dbReference type="Proteomes" id="UP001185012"/>
    </source>
</evidence>
<reference evidence="1 2" key="1">
    <citation type="submission" date="2023-07" db="EMBL/GenBank/DDBJ databases">
        <title>Genomic Encyclopedia of Type Strains, Phase IV (KMG-IV): sequencing the most valuable type-strain genomes for metagenomic binning, comparative biology and taxonomic classification.</title>
        <authorList>
            <person name="Goeker M."/>
        </authorList>
    </citation>
    <scope>NUCLEOTIDE SEQUENCE [LARGE SCALE GENOMIC DNA]</scope>
    <source>
        <strain evidence="1 2">DSM 45903</strain>
    </source>
</reference>
<dbReference type="Proteomes" id="UP001185012">
    <property type="component" value="Unassembled WGS sequence"/>
</dbReference>
<dbReference type="RefSeq" id="WP_309867274.1">
    <property type="nucleotide sequence ID" value="NZ_JAVDQG010000006.1"/>
</dbReference>
<organism evidence="1 2">
    <name type="scientific">Desmospora profundinema</name>
    <dbReference type="NCBI Taxonomy" id="1571184"/>
    <lineage>
        <taxon>Bacteria</taxon>
        <taxon>Bacillati</taxon>
        <taxon>Bacillota</taxon>
        <taxon>Bacilli</taxon>
        <taxon>Bacillales</taxon>
        <taxon>Thermoactinomycetaceae</taxon>
        <taxon>Desmospora</taxon>
    </lineage>
</organism>
<evidence type="ECO:0000313" key="1">
    <source>
        <dbReference type="EMBL" id="MDR6226836.1"/>
    </source>
</evidence>
<dbReference type="Pfam" id="PF10676">
    <property type="entry name" value="gerPA"/>
    <property type="match status" value="1"/>
</dbReference>
<dbReference type="InterPro" id="IPR019618">
    <property type="entry name" value="Spore_germination_GerPA"/>
</dbReference>
<protein>
    <submittedName>
        <fullName evidence="1">Uncharacterized protein</fullName>
    </submittedName>
</protein>
<gene>
    <name evidence="1" type="ORF">JOE21_002846</name>
</gene>
<keyword evidence="2" id="KW-1185">Reference proteome</keyword>
<dbReference type="EMBL" id="JAVDQG010000006">
    <property type="protein sequence ID" value="MDR6226836.1"/>
    <property type="molecule type" value="Genomic_DNA"/>
</dbReference>
<comment type="caution">
    <text evidence="1">The sequence shown here is derived from an EMBL/GenBank/DDBJ whole genome shotgun (WGS) entry which is preliminary data.</text>
</comment>
<accession>A0ABU1IQ42</accession>
<sequence length="74" mass="7819">MAVNIISILKIMSVSGPSSINFGRVVNIGAKSNDKSIGGSSIVGDFGKNIDLEKNKSIDPNKADHARTTARSFK</sequence>
<name>A0ABU1IQ42_9BACL</name>
<proteinExistence type="predicted"/>